<evidence type="ECO:0000313" key="2">
    <source>
        <dbReference type="EMBL" id="ESK52599.1"/>
    </source>
</evidence>
<feature type="transmembrane region" description="Helical" evidence="1">
    <location>
        <begin position="102"/>
        <end position="125"/>
    </location>
</feature>
<dbReference type="AlphaFoldDB" id="V2VXW9"/>
<keyword evidence="3" id="KW-1185">Reference proteome</keyword>
<feature type="transmembrane region" description="Helical" evidence="1">
    <location>
        <begin position="7"/>
        <end position="31"/>
    </location>
</feature>
<organism evidence="2 3">
    <name type="scientific">Acinetobacter brisouii CIP 110357</name>
    <dbReference type="NCBI Taxonomy" id="1341683"/>
    <lineage>
        <taxon>Bacteria</taxon>
        <taxon>Pseudomonadati</taxon>
        <taxon>Pseudomonadota</taxon>
        <taxon>Gammaproteobacteria</taxon>
        <taxon>Moraxellales</taxon>
        <taxon>Moraxellaceae</taxon>
        <taxon>Acinetobacter</taxon>
    </lineage>
</organism>
<feature type="transmembrane region" description="Helical" evidence="1">
    <location>
        <begin position="73"/>
        <end position="90"/>
    </location>
</feature>
<feature type="transmembrane region" description="Helical" evidence="1">
    <location>
        <begin position="228"/>
        <end position="249"/>
    </location>
</feature>
<feature type="transmembrane region" description="Helical" evidence="1">
    <location>
        <begin position="137"/>
        <end position="154"/>
    </location>
</feature>
<dbReference type="STRING" id="396323.VH98_08175"/>
<dbReference type="Pfam" id="PF05675">
    <property type="entry name" value="DUF817"/>
    <property type="match status" value="1"/>
</dbReference>
<reference evidence="2 3" key="1">
    <citation type="submission" date="2013-10" db="EMBL/GenBank/DDBJ databases">
        <title>The Genome Sequence of Acinetobacter brisouii CIP 110357.</title>
        <authorList>
            <consortium name="The Broad Institute Genomics Platform"/>
            <consortium name="The Broad Institute Genome Sequencing Center for Infectious Disease"/>
            <person name="Cerqueira G."/>
            <person name="Feldgarden M."/>
            <person name="Courvalin P."/>
            <person name="Grillot-Courvalin C."/>
            <person name="Clermont D."/>
            <person name="Rocha E."/>
            <person name="Yoon E.-J."/>
            <person name="Nemec A."/>
            <person name="Young S.K."/>
            <person name="Zeng Q."/>
            <person name="Gargeya S."/>
            <person name="Fitzgerald M."/>
            <person name="Abouelleil A."/>
            <person name="Alvarado L."/>
            <person name="Berlin A.M."/>
            <person name="Chapman S.B."/>
            <person name="Gainer-Dewar J."/>
            <person name="Goldberg J."/>
            <person name="Gnerre S."/>
            <person name="Griggs A."/>
            <person name="Gujja S."/>
            <person name="Hansen M."/>
            <person name="Howarth C."/>
            <person name="Imamovic A."/>
            <person name="Ireland A."/>
            <person name="Larimer J."/>
            <person name="McCowan C."/>
            <person name="Murphy C."/>
            <person name="Pearson M."/>
            <person name="Poon T.W."/>
            <person name="Priest M."/>
            <person name="Roberts A."/>
            <person name="Saif S."/>
            <person name="Shea T."/>
            <person name="Sykes S."/>
            <person name="Wortman J."/>
            <person name="Nusbaum C."/>
            <person name="Birren B."/>
        </authorList>
    </citation>
    <scope>NUCLEOTIDE SEQUENCE [LARGE SCALE GENOMIC DNA]</scope>
    <source>
        <strain evidence="2 3">CIP 110357</strain>
    </source>
</reference>
<dbReference type="EMBL" id="AYEU01000003">
    <property type="protein sequence ID" value="ESK52599.1"/>
    <property type="molecule type" value="Genomic_DNA"/>
</dbReference>
<feature type="transmembrane region" description="Helical" evidence="1">
    <location>
        <begin position="189"/>
        <end position="208"/>
    </location>
</feature>
<evidence type="ECO:0008006" key="4">
    <source>
        <dbReference type="Google" id="ProtNLM"/>
    </source>
</evidence>
<dbReference type="HOGENOM" id="CLU_070515_1_0_6"/>
<evidence type="ECO:0000256" key="1">
    <source>
        <dbReference type="SAM" id="Phobius"/>
    </source>
</evidence>
<name>V2VXW9_9GAMM</name>
<proteinExistence type="predicted"/>
<protein>
    <recommendedName>
        <fullName evidence="4">DUF817 domain-containing protein</fullName>
    </recommendedName>
</protein>
<feature type="transmembrane region" description="Helical" evidence="1">
    <location>
        <begin position="43"/>
        <end position="61"/>
    </location>
</feature>
<keyword evidence="1" id="KW-0472">Membrane</keyword>
<gene>
    <name evidence="2" type="ORF">P255_00755</name>
</gene>
<sequence>MNLTVRFIYTVVQRAMSAALFGILLLIIFALSFKMGHHPYLGFYRYDYLFFCAVLIQGLMLYFRMESWQEAKVIALFHVMAMIMELVLTAPKIGSWQYPEPAILKILTVPLFAGFMYSAIGSFFARSIRLFYISFEKLPSLLNMLALALCAYINFISKFFIQDIRSILFVWSVLIFWKTKVNFQVLKSTWHLPMLPVLLFLAFLIWIAENISTFYDIWVYPSQIDGWHIVWWGKIGSWYLLLLLSLVLVMKILGKRDTQGNWQIDDVHLSDKKGK</sequence>
<dbReference type="OrthoDB" id="1550598at2"/>
<keyword evidence="1" id="KW-1133">Transmembrane helix</keyword>
<evidence type="ECO:0000313" key="3">
    <source>
        <dbReference type="Proteomes" id="UP000018418"/>
    </source>
</evidence>
<keyword evidence="1" id="KW-0812">Transmembrane</keyword>
<dbReference type="Proteomes" id="UP000018418">
    <property type="component" value="Unassembled WGS sequence"/>
</dbReference>
<accession>V2VXW9</accession>
<comment type="caution">
    <text evidence="2">The sequence shown here is derived from an EMBL/GenBank/DDBJ whole genome shotgun (WGS) entry which is preliminary data.</text>
</comment>
<dbReference type="InterPro" id="IPR008535">
    <property type="entry name" value="DUF817"/>
</dbReference>
<dbReference type="PATRIC" id="fig|1341683.3.peg.749"/>
<dbReference type="PIRSF" id="PIRSF009141">
    <property type="entry name" value="UCP009141"/>
    <property type="match status" value="1"/>
</dbReference>